<sequence>FSDRNLLISNAIFLLTAGTETTATTISFALYELALNPGIQGKLRNEIINNYEIYEGFTYEGIQKNKYLEMVINETLRRYSATPFLDREAITDYKVEGTDLIIEKGMTIYIPVFSLMMDPKYFPNPEQFDPDRFADKNFNSDGLVFFPFGDGPRACIGK</sequence>
<evidence type="ECO:0000256" key="1">
    <source>
        <dbReference type="ARBA" id="ARBA00001971"/>
    </source>
</evidence>
<evidence type="ECO:0000256" key="14">
    <source>
        <dbReference type="RuleBase" id="RU000461"/>
    </source>
</evidence>
<dbReference type="RefSeq" id="XP_028154514.1">
    <property type="nucleotide sequence ID" value="XM_028298713.1"/>
</dbReference>
<keyword evidence="7" id="KW-0256">Endoplasmic reticulum</keyword>
<dbReference type="PRINTS" id="PR00463">
    <property type="entry name" value="EP450I"/>
</dbReference>
<evidence type="ECO:0000313" key="16">
    <source>
        <dbReference type="RefSeq" id="XP_028154514.1"/>
    </source>
</evidence>
<evidence type="ECO:0000256" key="4">
    <source>
        <dbReference type="ARBA" id="ARBA00010617"/>
    </source>
</evidence>
<dbReference type="GO" id="GO:0016705">
    <property type="term" value="F:oxidoreductase activity, acting on paired donors, with incorporation or reduction of molecular oxygen"/>
    <property type="evidence" value="ECO:0007669"/>
    <property type="project" value="InterPro"/>
</dbReference>
<keyword evidence="10 13" id="KW-0408">Iron</keyword>
<dbReference type="GO" id="GO:0005789">
    <property type="term" value="C:endoplasmic reticulum membrane"/>
    <property type="evidence" value="ECO:0007669"/>
    <property type="project" value="UniProtKB-SubCell"/>
</dbReference>
<evidence type="ECO:0000256" key="2">
    <source>
        <dbReference type="ARBA" id="ARBA00004174"/>
    </source>
</evidence>
<dbReference type="PANTHER" id="PTHR24292:SF45">
    <property type="entry name" value="CYTOCHROME P450 6G1-RELATED"/>
    <property type="match status" value="1"/>
</dbReference>
<evidence type="ECO:0000256" key="5">
    <source>
        <dbReference type="ARBA" id="ARBA00022617"/>
    </source>
</evidence>
<dbReference type="SUPFAM" id="SSF48264">
    <property type="entry name" value="Cytochrome P450"/>
    <property type="match status" value="1"/>
</dbReference>
<dbReference type="AlphaFoldDB" id="A0A6P7GYJ9"/>
<dbReference type="InterPro" id="IPR002401">
    <property type="entry name" value="Cyt_P450_E_grp-I"/>
</dbReference>
<proteinExistence type="inferred from homology"/>
<feature type="binding site" description="axial binding residue" evidence="13">
    <location>
        <position position="155"/>
    </location>
    <ligand>
        <name>heme</name>
        <dbReference type="ChEBI" id="CHEBI:30413"/>
    </ligand>
    <ligandPart>
        <name>Fe</name>
        <dbReference type="ChEBI" id="CHEBI:18248"/>
    </ligandPart>
</feature>
<dbReference type="PROSITE" id="PS00086">
    <property type="entry name" value="CYTOCHROME_P450"/>
    <property type="match status" value="1"/>
</dbReference>
<keyword evidence="8" id="KW-0492">Microsome</keyword>
<keyword evidence="9 14" id="KW-0560">Oxidoreductase</keyword>
<feature type="non-terminal residue" evidence="16">
    <location>
        <position position="1"/>
    </location>
</feature>
<keyword evidence="12" id="KW-0472">Membrane</keyword>
<name>A0A6P7GYJ9_DIAVI</name>
<dbReference type="PANTHER" id="PTHR24292">
    <property type="entry name" value="CYTOCHROME P450"/>
    <property type="match status" value="1"/>
</dbReference>
<dbReference type="InterPro" id="IPR050476">
    <property type="entry name" value="Insect_CytP450_Detox"/>
</dbReference>
<protein>
    <submittedName>
        <fullName evidence="16">Cytochrome P450 6k1-like</fullName>
    </submittedName>
</protein>
<keyword evidence="11 14" id="KW-0503">Monooxygenase</keyword>
<dbReference type="InParanoid" id="A0A6P7GYJ9"/>
<evidence type="ECO:0000256" key="10">
    <source>
        <dbReference type="ARBA" id="ARBA00023004"/>
    </source>
</evidence>
<accession>A0A6P7GYJ9</accession>
<comment type="subcellular location">
    <subcellularLocation>
        <location evidence="3">Endoplasmic reticulum membrane</location>
        <topology evidence="3">Peripheral membrane protein</topology>
    </subcellularLocation>
    <subcellularLocation>
        <location evidence="2">Microsome membrane</location>
        <topology evidence="2">Peripheral membrane protein</topology>
    </subcellularLocation>
</comment>
<evidence type="ECO:0000256" key="3">
    <source>
        <dbReference type="ARBA" id="ARBA00004406"/>
    </source>
</evidence>
<evidence type="ECO:0000256" key="12">
    <source>
        <dbReference type="ARBA" id="ARBA00023136"/>
    </source>
</evidence>
<evidence type="ECO:0000256" key="9">
    <source>
        <dbReference type="ARBA" id="ARBA00023002"/>
    </source>
</evidence>
<dbReference type="InterPro" id="IPR001128">
    <property type="entry name" value="Cyt_P450"/>
</dbReference>
<dbReference type="GO" id="GO:0004497">
    <property type="term" value="F:monooxygenase activity"/>
    <property type="evidence" value="ECO:0007669"/>
    <property type="project" value="UniProtKB-KW"/>
</dbReference>
<dbReference type="PRINTS" id="PR00385">
    <property type="entry name" value="P450"/>
</dbReference>
<evidence type="ECO:0000256" key="7">
    <source>
        <dbReference type="ARBA" id="ARBA00022824"/>
    </source>
</evidence>
<evidence type="ECO:0000256" key="8">
    <source>
        <dbReference type="ARBA" id="ARBA00022848"/>
    </source>
</evidence>
<dbReference type="InterPro" id="IPR017972">
    <property type="entry name" value="Cyt_P450_CS"/>
</dbReference>
<evidence type="ECO:0000256" key="15">
    <source>
        <dbReference type="SAM" id="SignalP"/>
    </source>
</evidence>
<keyword evidence="15" id="KW-0732">Signal</keyword>
<dbReference type="Gene3D" id="1.10.630.10">
    <property type="entry name" value="Cytochrome P450"/>
    <property type="match status" value="1"/>
</dbReference>
<evidence type="ECO:0000256" key="11">
    <source>
        <dbReference type="ARBA" id="ARBA00023033"/>
    </source>
</evidence>
<evidence type="ECO:0000256" key="6">
    <source>
        <dbReference type="ARBA" id="ARBA00022723"/>
    </source>
</evidence>
<feature type="chain" id="PRO_5028234417" evidence="15">
    <location>
        <begin position="24"/>
        <end position="158"/>
    </location>
</feature>
<evidence type="ECO:0000256" key="13">
    <source>
        <dbReference type="PIRSR" id="PIRSR602401-1"/>
    </source>
</evidence>
<gene>
    <name evidence="16" type="primary">LOC114348083</name>
</gene>
<reference evidence="16" key="1">
    <citation type="submission" date="2025-08" db="UniProtKB">
        <authorList>
            <consortium name="RefSeq"/>
        </authorList>
    </citation>
    <scope>IDENTIFICATION</scope>
    <source>
        <tissue evidence="16">Whole insect</tissue>
    </source>
</reference>
<feature type="signal peptide" evidence="15">
    <location>
        <begin position="1"/>
        <end position="23"/>
    </location>
</feature>
<comment type="similarity">
    <text evidence="4 14">Belongs to the cytochrome P450 family.</text>
</comment>
<comment type="cofactor">
    <cofactor evidence="1 13">
        <name>heme</name>
        <dbReference type="ChEBI" id="CHEBI:30413"/>
    </cofactor>
</comment>
<organism evidence="16">
    <name type="scientific">Diabrotica virgifera virgifera</name>
    <name type="common">western corn rootworm</name>
    <dbReference type="NCBI Taxonomy" id="50390"/>
    <lineage>
        <taxon>Eukaryota</taxon>
        <taxon>Metazoa</taxon>
        <taxon>Ecdysozoa</taxon>
        <taxon>Arthropoda</taxon>
        <taxon>Hexapoda</taxon>
        <taxon>Insecta</taxon>
        <taxon>Pterygota</taxon>
        <taxon>Neoptera</taxon>
        <taxon>Endopterygota</taxon>
        <taxon>Coleoptera</taxon>
        <taxon>Polyphaga</taxon>
        <taxon>Cucujiformia</taxon>
        <taxon>Chrysomeloidea</taxon>
        <taxon>Chrysomelidae</taxon>
        <taxon>Galerucinae</taxon>
        <taxon>Diabroticina</taxon>
        <taxon>Diabroticites</taxon>
        <taxon>Diabrotica</taxon>
    </lineage>
</organism>
<dbReference type="InterPro" id="IPR036396">
    <property type="entry name" value="Cyt_P450_sf"/>
</dbReference>
<dbReference type="GO" id="GO:0020037">
    <property type="term" value="F:heme binding"/>
    <property type="evidence" value="ECO:0007669"/>
    <property type="project" value="InterPro"/>
</dbReference>
<dbReference type="Pfam" id="PF00067">
    <property type="entry name" value="p450"/>
    <property type="match status" value="1"/>
</dbReference>
<dbReference type="GO" id="GO:0005506">
    <property type="term" value="F:iron ion binding"/>
    <property type="evidence" value="ECO:0007669"/>
    <property type="project" value="InterPro"/>
</dbReference>
<keyword evidence="5 13" id="KW-0349">Heme</keyword>
<keyword evidence="6 13" id="KW-0479">Metal-binding</keyword>